<keyword evidence="3" id="KW-0805">Transcription regulation</keyword>
<keyword evidence="5" id="KW-0539">Nucleus</keyword>
<dbReference type="InterPro" id="IPR009072">
    <property type="entry name" value="Histone-fold"/>
</dbReference>
<comment type="caution">
    <text evidence="8">The sequence shown here is derived from an EMBL/GenBank/DDBJ whole genome shotgun (WGS) entry which is preliminary data.</text>
</comment>
<evidence type="ECO:0000256" key="2">
    <source>
        <dbReference type="ARBA" id="ARBA00009788"/>
    </source>
</evidence>
<dbReference type="InterPro" id="IPR045127">
    <property type="entry name" value="TAF11-like"/>
</dbReference>
<feature type="compositionally biased region" description="Acidic residues" evidence="6">
    <location>
        <begin position="61"/>
        <end position="70"/>
    </location>
</feature>
<dbReference type="InterPro" id="IPR006809">
    <property type="entry name" value="TAFII28_dom"/>
</dbReference>
<dbReference type="GO" id="GO:0005669">
    <property type="term" value="C:transcription factor TFIID complex"/>
    <property type="evidence" value="ECO:0007669"/>
    <property type="project" value="InterPro"/>
</dbReference>
<dbReference type="PANTHER" id="PTHR13218:SF8">
    <property type="entry name" value="TRANSCRIPTION INITIATION FACTOR TFIID SUBUNIT 11"/>
    <property type="match status" value="1"/>
</dbReference>
<dbReference type="GO" id="GO:0016251">
    <property type="term" value="F:RNA polymerase II general transcription initiation factor activity"/>
    <property type="evidence" value="ECO:0007669"/>
    <property type="project" value="TreeGrafter"/>
</dbReference>
<evidence type="ECO:0000256" key="3">
    <source>
        <dbReference type="ARBA" id="ARBA00023015"/>
    </source>
</evidence>
<dbReference type="EMBL" id="JAOPGA020000288">
    <property type="protein sequence ID" value="KAL0477989.1"/>
    <property type="molecule type" value="Genomic_DNA"/>
</dbReference>
<keyword evidence="9" id="KW-1185">Reference proteome</keyword>
<reference evidence="8 9" key="1">
    <citation type="submission" date="2024-03" db="EMBL/GenBank/DDBJ databases">
        <title>The Acrasis kona genome and developmental transcriptomes reveal deep origins of eukaryotic multicellular pathways.</title>
        <authorList>
            <person name="Sheikh S."/>
            <person name="Fu C.-J."/>
            <person name="Brown M.W."/>
            <person name="Baldauf S.L."/>
        </authorList>
    </citation>
    <scope>NUCLEOTIDE SEQUENCE [LARGE SCALE GENOMIC DNA]</scope>
    <source>
        <strain evidence="8 9">ATCC MYA-3509</strain>
    </source>
</reference>
<feature type="region of interest" description="Disordered" evidence="6">
    <location>
        <begin position="1"/>
        <end position="180"/>
    </location>
</feature>
<gene>
    <name evidence="8" type="ORF">AKO1_005317</name>
</gene>
<feature type="domain" description="TAFII28-like protein" evidence="7">
    <location>
        <begin position="185"/>
        <end position="269"/>
    </location>
</feature>
<feature type="compositionally biased region" description="Polar residues" evidence="6">
    <location>
        <begin position="1"/>
        <end position="18"/>
    </location>
</feature>
<evidence type="ECO:0000256" key="5">
    <source>
        <dbReference type="ARBA" id="ARBA00023242"/>
    </source>
</evidence>
<comment type="similarity">
    <text evidence="2">Belongs to the TAF11 family.</text>
</comment>
<accession>A0AAW2YMU7</accession>
<dbReference type="GO" id="GO:0046982">
    <property type="term" value="F:protein heterodimerization activity"/>
    <property type="evidence" value="ECO:0007669"/>
    <property type="project" value="InterPro"/>
</dbReference>
<evidence type="ECO:0000256" key="6">
    <source>
        <dbReference type="SAM" id="MobiDB-lite"/>
    </source>
</evidence>
<evidence type="ECO:0000313" key="9">
    <source>
        <dbReference type="Proteomes" id="UP001431209"/>
    </source>
</evidence>
<dbReference type="PANTHER" id="PTHR13218">
    <property type="entry name" value="TRANSCRIPTION INITIATION FACTOR TFIID SUBUNIT 11-RELATED"/>
    <property type="match status" value="1"/>
</dbReference>
<evidence type="ECO:0000256" key="1">
    <source>
        <dbReference type="ARBA" id="ARBA00004123"/>
    </source>
</evidence>
<dbReference type="SUPFAM" id="SSF47113">
    <property type="entry name" value="Histone-fold"/>
    <property type="match status" value="1"/>
</dbReference>
<feature type="compositionally biased region" description="Acidic residues" evidence="6">
    <location>
        <begin position="124"/>
        <end position="143"/>
    </location>
</feature>
<protein>
    <submittedName>
        <fullName evidence="8">RNAi component TAF</fullName>
    </submittedName>
</protein>
<keyword evidence="4" id="KW-0804">Transcription</keyword>
<dbReference type="Pfam" id="PF04719">
    <property type="entry name" value="TAFII28"/>
    <property type="match status" value="1"/>
</dbReference>
<sequence>MSFELPSSFSLGTSFVQNTTPTPQRTAPPPQSQQAQKSVAGKKRNINEILTDDNYSHALGGDDDDDDDENKSDITQKSDEDEQDEEQTTKRKRGRPRKNAAQPNKPESKRKKKKDSQTKAVNEQDAEDGGDEVDDNQDNDDDQDNRQDTNQDNDLDPFAALDREDKTSSIPDNKRQSERERTARLLQKFTTDQQKRYEAFKRSKFQFSAIKKVMFQASNVASNHTMQIVMAGITKLYVGDLVENAKLIMTEWNEKGPVQPKHLKEAYRRIQQKQGVKLNFRY</sequence>
<proteinExistence type="inferred from homology"/>
<comment type="subcellular location">
    <subcellularLocation>
        <location evidence="1">Nucleus</location>
    </subcellularLocation>
</comment>
<evidence type="ECO:0000259" key="7">
    <source>
        <dbReference type="Pfam" id="PF04719"/>
    </source>
</evidence>
<feature type="compositionally biased region" description="Basic and acidic residues" evidence="6">
    <location>
        <begin position="161"/>
        <end position="180"/>
    </location>
</feature>
<dbReference type="Gene3D" id="1.10.20.10">
    <property type="entry name" value="Histone, subunit A"/>
    <property type="match status" value="1"/>
</dbReference>
<dbReference type="AlphaFoldDB" id="A0AAW2YMU7"/>
<evidence type="ECO:0000256" key="4">
    <source>
        <dbReference type="ARBA" id="ARBA00023163"/>
    </source>
</evidence>
<dbReference type="GO" id="GO:0051123">
    <property type="term" value="P:RNA polymerase II preinitiation complex assembly"/>
    <property type="evidence" value="ECO:0007669"/>
    <property type="project" value="InterPro"/>
</dbReference>
<organism evidence="8 9">
    <name type="scientific">Acrasis kona</name>
    <dbReference type="NCBI Taxonomy" id="1008807"/>
    <lineage>
        <taxon>Eukaryota</taxon>
        <taxon>Discoba</taxon>
        <taxon>Heterolobosea</taxon>
        <taxon>Tetramitia</taxon>
        <taxon>Eutetramitia</taxon>
        <taxon>Acrasidae</taxon>
        <taxon>Acrasis</taxon>
    </lineage>
</organism>
<evidence type="ECO:0000313" key="8">
    <source>
        <dbReference type="EMBL" id="KAL0477989.1"/>
    </source>
</evidence>
<name>A0AAW2YMU7_9EUKA</name>
<dbReference type="CDD" id="cd08048">
    <property type="entry name" value="HFD_TAF11"/>
    <property type="match status" value="1"/>
</dbReference>
<dbReference type="Proteomes" id="UP001431209">
    <property type="component" value="Unassembled WGS sequence"/>
</dbReference>